<accession>A0A1R1YNM8</accession>
<keyword evidence="5" id="KW-1185">Reference proteome</keyword>
<dbReference type="GO" id="GO:0003723">
    <property type="term" value="F:RNA binding"/>
    <property type="evidence" value="ECO:0007669"/>
    <property type="project" value="TreeGrafter"/>
</dbReference>
<dbReference type="EMBL" id="LSSM01000575">
    <property type="protein sequence ID" value="OMJ28483.1"/>
    <property type="molecule type" value="Genomic_DNA"/>
</dbReference>
<evidence type="ECO:0000256" key="1">
    <source>
        <dbReference type="ARBA" id="ARBA00011069"/>
    </source>
</evidence>
<feature type="compositionally biased region" description="Low complexity" evidence="3">
    <location>
        <begin position="312"/>
        <end position="323"/>
    </location>
</feature>
<feature type="coiled-coil region" evidence="2">
    <location>
        <begin position="116"/>
        <end position="150"/>
    </location>
</feature>
<evidence type="ECO:0000313" key="4">
    <source>
        <dbReference type="EMBL" id="OMJ28483.1"/>
    </source>
</evidence>
<dbReference type="InterPro" id="IPR051112">
    <property type="entry name" value="CWC26_splicing_factor"/>
</dbReference>
<feature type="region of interest" description="Disordered" evidence="3">
    <location>
        <begin position="276"/>
        <end position="324"/>
    </location>
</feature>
<proteinExistence type="inferred from homology"/>
<sequence>MGSLQDYLKANYGSSSKSSKSKSSKKTAKSSFPNIGTKIIDENHFDFEAPSHKKKSLKIIQEIEAKRKPQFVKNSWSNVQSNPQKESAAKTTIFEFEEEATTNEELPIIAEGLDLLVEAKNDALKEIDNKKRYRKEKEELSRAAEKIKESSDYNENKLASLVVEAKDARRYGLVSAKEMQKDLELQKKLKEHKASILKSESNSENSGIPGTVYRDSKTMKKIDIEAERQKALDQIQAKKDQIKKEKEWGKGLVQRRERLKQHELLEQKKSEPFAISRDEHSLLQNPSYKSESSKHNANKEMFKEISQDRSSRNYNNSESSSKSFTFPEYRGPILFPNRFGIKPGYRWDGVNRSNGFEEQLFISKSKAAQMKSDKFMHGIRDW</sequence>
<feature type="region of interest" description="Disordered" evidence="3">
    <location>
        <begin position="1"/>
        <end position="33"/>
    </location>
</feature>
<dbReference type="GO" id="GO:0000398">
    <property type="term" value="P:mRNA splicing, via spliceosome"/>
    <property type="evidence" value="ECO:0007669"/>
    <property type="project" value="TreeGrafter"/>
</dbReference>
<dbReference type="PANTHER" id="PTHR31809:SF0">
    <property type="entry name" value="BUD13 HOMOLOG"/>
    <property type="match status" value="1"/>
</dbReference>
<feature type="compositionally biased region" description="Basic and acidic residues" evidence="3">
    <location>
        <begin position="291"/>
        <end position="311"/>
    </location>
</feature>
<name>A0A1R1YNM8_9FUNG</name>
<dbReference type="OrthoDB" id="6022at2759"/>
<evidence type="ECO:0000256" key="3">
    <source>
        <dbReference type="SAM" id="MobiDB-lite"/>
    </source>
</evidence>
<comment type="caution">
    <text evidence="4">The sequence shown here is derived from an EMBL/GenBank/DDBJ whole genome shotgun (WGS) entry which is preliminary data.</text>
</comment>
<dbReference type="GO" id="GO:0005684">
    <property type="term" value="C:U2-type spliceosomal complex"/>
    <property type="evidence" value="ECO:0007669"/>
    <property type="project" value="TreeGrafter"/>
</dbReference>
<organism evidence="4 5">
    <name type="scientific">Smittium culicis</name>
    <dbReference type="NCBI Taxonomy" id="133412"/>
    <lineage>
        <taxon>Eukaryota</taxon>
        <taxon>Fungi</taxon>
        <taxon>Fungi incertae sedis</taxon>
        <taxon>Zoopagomycota</taxon>
        <taxon>Kickxellomycotina</taxon>
        <taxon>Harpellomycetes</taxon>
        <taxon>Harpellales</taxon>
        <taxon>Legeriomycetaceae</taxon>
        <taxon>Smittium</taxon>
    </lineage>
</organism>
<reference evidence="5" key="1">
    <citation type="submission" date="2017-01" db="EMBL/GenBank/DDBJ databases">
        <authorList>
            <person name="Wang Y."/>
            <person name="White M."/>
            <person name="Kvist S."/>
            <person name="Moncalvo J.-M."/>
        </authorList>
    </citation>
    <scope>NUCLEOTIDE SEQUENCE [LARGE SCALE GENOMIC DNA]</scope>
    <source>
        <strain evidence="5">ID-206-W2</strain>
    </source>
</reference>
<dbReference type="Pfam" id="PF09736">
    <property type="entry name" value="Bud13"/>
    <property type="match status" value="1"/>
</dbReference>
<dbReference type="GO" id="GO:0070274">
    <property type="term" value="C:RES complex"/>
    <property type="evidence" value="ECO:0007669"/>
    <property type="project" value="TreeGrafter"/>
</dbReference>
<evidence type="ECO:0000256" key="2">
    <source>
        <dbReference type="SAM" id="Coils"/>
    </source>
</evidence>
<evidence type="ECO:0000313" key="5">
    <source>
        <dbReference type="Proteomes" id="UP000187429"/>
    </source>
</evidence>
<keyword evidence="2" id="KW-0175">Coiled coil</keyword>
<dbReference type="InterPro" id="IPR018609">
    <property type="entry name" value="Bud13"/>
</dbReference>
<dbReference type="PANTHER" id="PTHR31809">
    <property type="entry name" value="BUD13 HOMOLOG"/>
    <property type="match status" value="1"/>
</dbReference>
<dbReference type="AlphaFoldDB" id="A0A1R1YNM8"/>
<comment type="similarity">
    <text evidence="1">Belongs to the CWC26 family.</text>
</comment>
<protein>
    <submittedName>
        <fullName evidence="4">BUD13-like protein</fullName>
    </submittedName>
</protein>
<feature type="compositionally biased region" description="Basic residues" evidence="3">
    <location>
        <begin position="19"/>
        <end position="28"/>
    </location>
</feature>
<gene>
    <name evidence="4" type="ORF">AYI69_g2042</name>
</gene>
<dbReference type="Proteomes" id="UP000187429">
    <property type="component" value="Unassembled WGS sequence"/>
</dbReference>